<name>E1QRM7_VULDI</name>
<evidence type="ECO:0000313" key="2">
    <source>
        <dbReference type="Proteomes" id="UP000006681"/>
    </source>
</evidence>
<dbReference type="eggNOG" id="arCOG04017">
    <property type="taxonomic scope" value="Archaea"/>
</dbReference>
<protein>
    <submittedName>
        <fullName evidence="1">Uncharacterized protein</fullName>
    </submittedName>
</protein>
<dbReference type="KEGG" id="vdi:Vdis_2476"/>
<dbReference type="Proteomes" id="UP000006681">
    <property type="component" value="Chromosome"/>
</dbReference>
<proteinExistence type="predicted"/>
<organism evidence="1 2">
    <name type="scientific">Vulcanisaeta distributa (strain DSM 14429 / JCM 11212 / NBRC 100878 / IC-017)</name>
    <dbReference type="NCBI Taxonomy" id="572478"/>
    <lineage>
        <taxon>Archaea</taxon>
        <taxon>Thermoproteota</taxon>
        <taxon>Thermoprotei</taxon>
        <taxon>Thermoproteales</taxon>
        <taxon>Thermoproteaceae</taxon>
        <taxon>Vulcanisaeta</taxon>
    </lineage>
</organism>
<dbReference type="AlphaFoldDB" id="E1QRM7"/>
<reference evidence="1 2" key="1">
    <citation type="journal article" date="2010" name="Stand. Genomic Sci.">
        <title>Complete genome sequence of Vulcanisaeta distributa type strain (IC-017).</title>
        <authorList>
            <person name="Mavromatis K."/>
            <person name="Sikorski J."/>
            <person name="Pabst E."/>
            <person name="Teshima H."/>
            <person name="Lapidus A."/>
            <person name="Lucas S."/>
            <person name="Nolan M."/>
            <person name="Glavina Del Rio T."/>
            <person name="Cheng J.F."/>
            <person name="Bruce D."/>
            <person name="Goodwin L."/>
            <person name="Pitluck S."/>
            <person name="Liolios K."/>
            <person name="Ivanova N."/>
            <person name="Mikhailova N."/>
            <person name="Pati A."/>
            <person name="Chen A."/>
            <person name="Palaniappan K."/>
            <person name="Land M."/>
            <person name="Hauser L."/>
            <person name="Chang Y.J."/>
            <person name="Jeffries C.D."/>
            <person name="Rohde M."/>
            <person name="Spring S."/>
            <person name="Goker M."/>
            <person name="Wirth R."/>
            <person name="Woyke T."/>
            <person name="Bristow J."/>
            <person name="Eisen J.A."/>
            <person name="Markowitz V."/>
            <person name="Hugenholtz P."/>
            <person name="Klenk H.P."/>
            <person name="Kyrpides N.C."/>
        </authorList>
    </citation>
    <scope>NUCLEOTIDE SEQUENCE [LARGE SCALE GENOMIC DNA]</scope>
    <source>
        <strain evidence="2">DSM 14429 / JCM 11212 / NBRC 100878 / IC-017</strain>
    </source>
</reference>
<gene>
    <name evidence="1" type="ordered locus">Vdis_2476</name>
</gene>
<reference evidence="2" key="2">
    <citation type="journal article" date="2010" name="Stand. Genomic Sci.">
        <title>Complete genome sequence of Vulcanisaeta distributa type strain (IC-017T).</title>
        <authorList>
            <person name="Mavromatis K."/>
            <person name="Sikorski J."/>
            <person name="Pabst E."/>
            <person name="Teshima H."/>
            <person name="Lapidus A."/>
            <person name="Lucas S."/>
            <person name="Nolan M."/>
            <person name="Glavina Del Rio T."/>
            <person name="Cheng J."/>
            <person name="Bruce D."/>
            <person name="Goodwin L."/>
            <person name="Pitluck S."/>
            <person name="Liolios K."/>
            <person name="Ivanova N."/>
            <person name="Mikhailova N."/>
            <person name="Pati A."/>
            <person name="Chen A."/>
            <person name="Palaniappan K."/>
            <person name="Land M."/>
            <person name="Hauser L."/>
            <person name="Chang Y."/>
            <person name="Jeffries C."/>
            <person name="Rohde M."/>
            <person name="Spring S."/>
            <person name="Goker M."/>
            <person name="Wirth R."/>
            <person name="Woyke T."/>
            <person name="Bristow J."/>
            <person name="Eisen J."/>
            <person name="Markowitz V."/>
            <person name="Hugenholtz P."/>
            <person name="Klenk H."/>
            <person name="Kyrpides N."/>
        </authorList>
    </citation>
    <scope>NUCLEOTIDE SEQUENCE [LARGE SCALE GENOMIC DNA]</scope>
    <source>
        <strain evidence="2">DSM 14429 / JCM 11212 / NBRC 100878 / IC-017</strain>
    </source>
</reference>
<sequence>MAVRIRVRLRTREGREEATIALVNSGFESDTPQILLPMTLARRLGLWDKVLVEGRIQLFGTVAGPTRLYILPSSIYVSIIEDDYETTPVLSDAVISEIEREVLISDYLAGSLGIIVEDFRNGVWRISGDPNGRARRSYRPQYW</sequence>
<dbReference type="EMBL" id="CP002100">
    <property type="protein sequence ID" value="ADN51841.1"/>
    <property type="molecule type" value="Genomic_DNA"/>
</dbReference>
<evidence type="ECO:0000313" key="1">
    <source>
        <dbReference type="EMBL" id="ADN51841.1"/>
    </source>
</evidence>
<dbReference type="HOGENOM" id="CLU_149114_0_0_2"/>
<accession>E1QRM7</accession>
<keyword evidence="2" id="KW-1185">Reference proteome</keyword>